<sequence length="244" mass="26490">MHLGVLKHPTQTPPAPPPQFLPSRAPRSSPPSQPPPRLPSPRSYTLAVDLSVGSARALEDTPSRARSTTCRLREHLCADETASRALTLAAPNTSEESRVVRLTVENAAIVSVEYEVSVRVVLTVILATGCVCPSLPLLSFDYFALIPRLTIWHSGYAASLIASRAQHVLDLLAVATTNGDHALAPTPLSRRRSSPQPRCATSRMCKSFVDPTRAGTKTKVFGALDRRWSSHPDAQTHFLAPPRR</sequence>
<evidence type="ECO:0000256" key="1">
    <source>
        <dbReference type="SAM" id="MobiDB-lite"/>
    </source>
</evidence>
<protein>
    <submittedName>
        <fullName evidence="2">Uncharacterized protein</fullName>
    </submittedName>
</protein>
<organism evidence="2 3">
    <name type="scientific">Mycena sanguinolenta</name>
    <dbReference type="NCBI Taxonomy" id="230812"/>
    <lineage>
        <taxon>Eukaryota</taxon>
        <taxon>Fungi</taxon>
        <taxon>Dikarya</taxon>
        <taxon>Basidiomycota</taxon>
        <taxon>Agaricomycotina</taxon>
        <taxon>Agaricomycetes</taxon>
        <taxon>Agaricomycetidae</taxon>
        <taxon>Agaricales</taxon>
        <taxon>Marasmiineae</taxon>
        <taxon>Mycenaceae</taxon>
        <taxon>Mycena</taxon>
    </lineage>
</organism>
<proteinExistence type="predicted"/>
<evidence type="ECO:0000313" key="2">
    <source>
        <dbReference type="EMBL" id="KAF7371430.1"/>
    </source>
</evidence>
<name>A0A8H6Z2I9_9AGAR</name>
<accession>A0A8H6Z2I9</accession>
<evidence type="ECO:0000313" key="3">
    <source>
        <dbReference type="Proteomes" id="UP000623467"/>
    </source>
</evidence>
<gene>
    <name evidence="2" type="ORF">MSAN_00779800</name>
</gene>
<comment type="caution">
    <text evidence="2">The sequence shown here is derived from an EMBL/GenBank/DDBJ whole genome shotgun (WGS) entry which is preliminary data.</text>
</comment>
<feature type="region of interest" description="Disordered" evidence="1">
    <location>
        <begin position="1"/>
        <end position="43"/>
    </location>
</feature>
<keyword evidence="3" id="KW-1185">Reference proteome</keyword>
<dbReference type="Proteomes" id="UP000623467">
    <property type="component" value="Unassembled WGS sequence"/>
</dbReference>
<dbReference type="EMBL" id="JACAZH010000004">
    <property type="protein sequence ID" value="KAF7371430.1"/>
    <property type="molecule type" value="Genomic_DNA"/>
</dbReference>
<feature type="compositionally biased region" description="Pro residues" evidence="1">
    <location>
        <begin position="11"/>
        <end position="20"/>
    </location>
</feature>
<reference evidence="2" key="1">
    <citation type="submission" date="2020-05" db="EMBL/GenBank/DDBJ databases">
        <title>Mycena genomes resolve the evolution of fungal bioluminescence.</title>
        <authorList>
            <person name="Tsai I.J."/>
        </authorList>
    </citation>
    <scope>NUCLEOTIDE SEQUENCE</scope>
    <source>
        <strain evidence="2">160909Yilan</strain>
    </source>
</reference>
<dbReference type="AlphaFoldDB" id="A0A8H6Z2I9"/>
<feature type="compositionally biased region" description="Pro residues" evidence="1">
    <location>
        <begin position="28"/>
        <end position="39"/>
    </location>
</feature>